<dbReference type="EMBL" id="CP025084">
    <property type="protein sequence ID" value="AUH03553.1"/>
    <property type="molecule type" value="Genomic_DNA"/>
</dbReference>
<dbReference type="KEGG" id="sera:Ser39006_005055"/>
<dbReference type="STRING" id="104623.Ser39006_00007"/>
<dbReference type="OrthoDB" id="5392377at2"/>
<reference evidence="1 4" key="3">
    <citation type="submission" date="2017-11" db="EMBL/GenBank/DDBJ databases">
        <title>Complete genome sequence of Serratia sp. ATCC 39006 LacA.</title>
        <authorList>
            <person name="Hampton H.G."/>
            <person name="Jackson S.A."/>
            <person name="Jauregui R."/>
            <person name="Poulter G.T.M."/>
            <person name="Salmond G.P.C."/>
            <person name="Fineran P.C."/>
        </authorList>
    </citation>
    <scope>NUCLEOTIDE SEQUENCE [LARGE SCALE GENOMIC DNA]</scope>
    <source>
        <strain evidence="1 4">ATCC 39006</strain>
    </source>
</reference>
<keyword evidence="3" id="KW-1185">Reference proteome</keyword>
<reference evidence="2" key="2">
    <citation type="submission" date="2013-09" db="EMBL/GenBank/DDBJ databases">
        <authorList>
            <person name="Wang G."/>
            <person name="Yang Y."/>
            <person name="Su Y."/>
        </authorList>
    </citation>
    <scope>NUCLEOTIDE SEQUENCE</scope>
    <source>
        <strain evidence="2">ATCC 39006</strain>
    </source>
</reference>
<dbReference type="Proteomes" id="UP000017700">
    <property type="component" value="Chromosome"/>
</dbReference>
<dbReference type="CDD" id="cd09729">
    <property type="entry name" value="Cse1_I-E"/>
    <property type="match status" value="1"/>
</dbReference>
<evidence type="ECO:0000313" key="1">
    <source>
        <dbReference type="EMBL" id="AUG99237.1"/>
    </source>
</evidence>
<organism evidence="2 3">
    <name type="scientific">Serratia sp. (strain ATCC 39006)</name>
    <name type="common">Prodigiosinella confusarubida</name>
    <dbReference type="NCBI Taxonomy" id="104623"/>
    <lineage>
        <taxon>Bacteria</taxon>
        <taxon>Pseudomonadati</taxon>
        <taxon>Pseudomonadota</taxon>
        <taxon>Gammaproteobacteria</taxon>
        <taxon>Enterobacterales</taxon>
        <taxon>Pectobacteriaceae</taxon>
        <taxon>Prodigiosinella</taxon>
    </lineage>
</organism>
<evidence type="ECO:0000313" key="4">
    <source>
        <dbReference type="Proteomes" id="UP000233778"/>
    </source>
</evidence>
<evidence type="ECO:0000313" key="2">
    <source>
        <dbReference type="EMBL" id="AUH03553.1"/>
    </source>
</evidence>
<gene>
    <name evidence="2" type="primary">casA</name>
    <name evidence="1" type="ORF">CWC46_05055</name>
    <name evidence="2" type="ORF">Ser39006_005055</name>
</gene>
<dbReference type="InterPro" id="IPR013381">
    <property type="entry name" value="CRISPR-assoc_prot_Cse1"/>
</dbReference>
<dbReference type="AlphaFoldDB" id="A0A2I5TG68"/>
<evidence type="ECO:0000313" key="3">
    <source>
        <dbReference type="Proteomes" id="UP000017700"/>
    </source>
</evidence>
<reference evidence="2 3" key="1">
    <citation type="journal article" date="2013" name="Genome Announc.">
        <title>Draft genome sequence of Serratia sp. strain ATCC 39006, a model bacterium for analysis of the biosynthesis and regulation of prodigiosin, a carbapenem, and gas vesicles.</title>
        <authorList>
            <person name="Fineran P.C."/>
            <person name="Iglesias Cans M.C."/>
            <person name="Ramsay J.P."/>
            <person name="Wilf N.M."/>
            <person name="Cossyleon D."/>
            <person name="McNeil M.B."/>
            <person name="Williamson N.R."/>
            <person name="Monson R.E."/>
            <person name="Becher S.A."/>
            <person name="Stanton J.A."/>
            <person name="Brugger K."/>
            <person name="Brown S.D."/>
            <person name="Salmond G.P."/>
        </authorList>
    </citation>
    <scope>NUCLEOTIDE SEQUENCE [LARGE SCALE GENOMIC DNA]</scope>
    <source>
        <strain evidence="2">ATCC 39006</strain>
        <strain evidence="3">ATCC 39006 / SC 11482</strain>
    </source>
</reference>
<dbReference type="Pfam" id="PF09481">
    <property type="entry name" value="CRISPR_Cse1"/>
    <property type="match status" value="1"/>
</dbReference>
<dbReference type="Proteomes" id="UP000233778">
    <property type="component" value="Chromosome"/>
</dbReference>
<sequence>MFSLIEAPWLPVIRADGRQDQISPRQLTDDQVIDLDWPRADFQGAAYQLLIGLLQTAYSPQDEEAWQEVWDNGLGEGWQAALTSLAPAMQFGPQKPAFLQDFSSLDSDPMPISGLLIEAPGGNTLKLNKDHFIKRGTVKAICPHCTAMALYTLQTNSPSGGVGHRTGMRGGGPITTLLMPTDNHQPLWRKLWMNVMTQTVIPRSGCSSAVFPWLAATHTSEGDKDKVTPENADELQAYWGMPRRIEIDFSQSQAGKCDLCGTVSASLLTHYRTKNYGVQYDSWQHPLTPYRQSLKDGLLLSVKGQPGGLVYRDWLGVVLGNEDRNNVTIPARVVQKNHGYKCLRRKVGVWCFGYDMDNMKARCWYEHHVPLLEGASTEIRDYLPSAIELATDTQTLLRQSVKEAWFDRPKDVGGDFSFIDVAFWQETEQFFVRLYQNLVNGQPAAEALRQWQHALYLYLLGTYDRLTFGNPDQQGDLLRAVGARNKMVKFFYSQKIAKLIKQMQPENMEAQNG</sequence>
<accession>A0A2I5TG68</accession>
<proteinExistence type="predicted"/>
<protein>
    <submittedName>
        <fullName evidence="2">Type I-E CRISPR-associated protein Cse1/CasA</fullName>
    </submittedName>
</protein>
<dbReference type="EMBL" id="CP025085">
    <property type="protein sequence ID" value="AUG99237.1"/>
    <property type="molecule type" value="Genomic_DNA"/>
</dbReference>
<name>A0A2I5TG68_SERS3</name>
<reference evidence="2" key="4">
    <citation type="submission" date="2017-11" db="EMBL/GenBank/DDBJ databases">
        <title>Complete genome sequence of Serratia sp. ATCC 39006.</title>
        <authorList>
            <person name="Hampton H.G."/>
            <person name="Jackson S.A."/>
            <person name="Jauregui R."/>
            <person name="Poulter G.T.M."/>
            <person name="Salmond G.P.C."/>
            <person name="Fineran P.C."/>
        </authorList>
    </citation>
    <scope>NUCLEOTIDE SEQUENCE</scope>
    <source>
        <strain evidence="2">ATCC 39006</strain>
    </source>
</reference>
<dbReference type="NCBIfam" id="TIGR02547">
    <property type="entry name" value="casA_cse1"/>
    <property type="match status" value="1"/>
</dbReference>
<dbReference type="RefSeq" id="WP_021013291.1">
    <property type="nucleotide sequence ID" value="NZ_CP025084.1"/>
</dbReference>
<dbReference type="KEGG" id="serq:CWC46_05055"/>